<dbReference type="PATRIC" id="fig|476652.3.peg.4540"/>
<dbReference type="EMBL" id="LDZY01000025">
    <property type="protein sequence ID" value="KLU63795.1"/>
    <property type="molecule type" value="Genomic_DNA"/>
</dbReference>
<accession>A0A0J1FK14</accession>
<sequence length="136" mass="16169">MLDKIEDDELNNFIKEYDKCFLERNIEKLKLFYPEDNSELVYFDNHKNNDTYSVDEHLKLLNDFFKNGKETESGTVEELTMENVRYFKTESAACVCFYARYKSFPKPAVRTTMYLERKCTLFIRAGKIVPPCPARF</sequence>
<gene>
    <name evidence="1" type="ORF">DEAC_c42870</name>
</gene>
<comment type="caution">
    <text evidence="1">The sequence shown here is derived from an EMBL/GenBank/DDBJ whole genome shotgun (WGS) entry which is preliminary data.</text>
</comment>
<keyword evidence="2" id="KW-1185">Reference proteome</keyword>
<name>A0A0J1FK14_9FIRM</name>
<dbReference type="Proteomes" id="UP000036356">
    <property type="component" value="Unassembled WGS sequence"/>
</dbReference>
<proteinExistence type="predicted"/>
<dbReference type="STRING" id="476652.DEAC_c42870"/>
<dbReference type="AlphaFoldDB" id="A0A0J1FK14"/>
<evidence type="ECO:0008006" key="3">
    <source>
        <dbReference type="Google" id="ProtNLM"/>
    </source>
</evidence>
<evidence type="ECO:0000313" key="1">
    <source>
        <dbReference type="EMBL" id="KLU63795.1"/>
    </source>
</evidence>
<protein>
    <recommendedName>
        <fullName evidence="3">DUF4440 domain-containing protein</fullName>
    </recommendedName>
</protein>
<evidence type="ECO:0000313" key="2">
    <source>
        <dbReference type="Proteomes" id="UP000036356"/>
    </source>
</evidence>
<reference evidence="1 2" key="1">
    <citation type="submission" date="2015-06" db="EMBL/GenBank/DDBJ databases">
        <title>Draft genome of the moderately acidophilic sulfate reducer Candidatus Desulfosporosinus acididurans strain M1.</title>
        <authorList>
            <person name="Poehlein A."/>
            <person name="Petzsch P."/>
            <person name="Johnson B.D."/>
            <person name="Schloemann M."/>
            <person name="Daniel R."/>
            <person name="Muehling M."/>
        </authorList>
    </citation>
    <scope>NUCLEOTIDE SEQUENCE [LARGE SCALE GENOMIC DNA]</scope>
    <source>
        <strain evidence="1 2">M1</strain>
    </source>
</reference>
<organism evidence="1 2">
    <name type="scientific">Desulfosporosinus acididurans</name>
    <dbReference type="NCBI Taxonomy" id="476652"/>
    <lineage>
        <taxon>Bacteria</taxon>
        <taxon>Bacillati</taxon>
        <taxon>Bacillota</taxon>
        <taxon>Clostridia</taxon>
        <taxon>Eubacteriales</taxon>
        <taxon>Desulfitobacteriaceae</taxon>
        <taxon>Desulfosporosinus</taxon>
    </lineage>
</organism>
<dbReference type="RefSeq" id="WP_047812052.1">
    <property type="nucleotide sequence ID" value="NZ_LDZY01000025.1"/>
</dbReference>